<dbReference type="RefSeq" id="WP_144398675.1">
    <property type="nucleotide sequence ID" value="NZ_VJXW01000018.1"/>
</dbReference>
<dbReference type="OrthoDB" id="2053534at2"/>
<dbReference type="InterPro" id="IPR046592">
    <property type="entry name" value="DUF6650"/>
</dbReference>
<dbReference type="Pfam" id="PF20355">
    <property type="entry name" value="DUF6650"/>
    <property type="match status" value="1"/>
</dbReference>
<dbReference type="AlphaFoldDB" id="A0A552UZ33"/>
<evidence type="ECO:0000313" key="2">
    <source>
        <dbReference type="Proteomes" id="UP000319424"/>
    </source>
</evidence>
<proteinExistence type="predicted"/>
<dbReference type="EMBL" id="VJXW01000018">
    <property type="protein sequence ID" value="TRW23461.1"/>
    <property type="molecule type" value="Genomic_DNA"/>
</dbReference>
<organism evidence="1 2">
    <name type="scientific">Criibacterium bergeronii</name>
    <dbReference type="NCBI Taxonomy" id="1871336"/>
    <lineage>
        <taxon>Bacteria</taxon>
        <taxon>Bacillati</taxon>
        <taxon>Bacillota</taxon>
        <taxon>Clostridia</taxon>
        <taxon>Peptostreptococcales</taxon>
        <taxon>Filifactoraceae</taxon>
        <taxon>Criibacterium</taxon>
    </lineage>
</organism>
<reference evidence="1 2" key="1">
    <citation type="submission" date="2019-07" db="EMBL/GenBank/DDBJ databases">
        <title>Criibacterium bergeronii gen. nov., sp. nov. isolated from human clinical samples.</title>
        <authorList>
            <person name="Maheux A.F."/>
            <person name="Boudreau D.K."/>
            <person name="Berube E."/>
            <person name="Brodeur S."/>
            <person name="Bernard K.A."/>
            <person name="Abed J.Y."/>
            <person name="Ducrey E."/>
            <person name="Guay E.F."/>
            <person name="Raymond F."/>
            <person name="Corbeil J."/>
            <person name="Domingo M.-C."/>
            <person name="Roy P.H."/>
            <person name="Boissinot M."/>
            <person name="Tocheva E.I."/>
            <person name="Omar R.F."/>
        </authorList>
    </citation>
    <scope>NUCLEOTIDE SEQUENCE [LARGE SCALE GENOMIC DNA]</scope>
    <source>
        <strain evidence="1 2">CCRI-24246</strain>
    </source>
</reference>
<gene>
    <name evidence="1" type="ORF">FL857_09875</name>
</gene>
<protein>
    <submittedName>
        <fullName evidence="1">Uncharacterized protein</fullName>
    </submittedName>
</protein>
<evidence type="ECO:0000313" key="1">
    <source>
        <dbReference type="EMBL" id="TRW23461.1"/>
    </source>
</evidence>
<sequence>MGVRITGIDTPLGGISWEYTEAKKNSIQEIFFFLESKRLLVNPMDMEVKSWCEQSALEIKNEIVSILAKNKFSDDTKNSLRAMIAACNDFLDDVSKVDQTGIIYKNHNGDWENATFSSSMKKFRKVFRDNISTLSLRYDLTFQKTIPEEY</sequence>
<name>A0A552UZ33_9FIRM</name>
<comment type="caution">
    <text evidence="1">The sequence shown here is derived from an EMBL/GenBank/DDBJ whole genome shotgun (WGS) entry which is preliminary data.</text>
</comment>
<dbReference type="Proteomes" id="UP000319424">
    <property type="component" value="Unassembled WGS sequence"/>
</dbReference>
<accession>A0A552UZ33</accession>